<name>Q5L2Q6_GEOKA</name>
<dbReference type="EMBL" id="BA000043">
    <property type="protein sequence ID" value="BAD74774.1"/>
    <property type="molecule type" value="Genomic_DNA"/>
</dbReference>
<feature type="domain" description="IrrE N-terminal-like" evidence="1">
    <location>
        <begin position="38"/>
        <end position="150"/>
    </location>
</feature>
<evidence type="ECO:0000313" key="2">
    <source>
        <dbReference type="EMBL" id="BAD74774.1"/>
    </source>
</evidence>
<dbReference type="KEGG" id="gka:GK0489"/>
<organism evidence="2 3">
    <name type="scientific">Geobacillus kaustophilus (strain HTA426)</name>
    <dbReference type="NCBI Taxonomy" id="235909"/>
    <lineage>
        <taxon>Bacteria</taxon>
        <taxon>Bacillati</taxon>
        <taxon>Bacillota</taxon>
        <taxon>Bacilli</taxon>
        <taxon>Bacillales</taxon>
        <taxon>Anoxybacillaceae</taxon>
        <taxon>Geobacillus</taxon>
        <taxon>Geobacillus thermoleovorans group</taxon>
    </lineage>
</organism>
<evidence type="ECO:0000313" key="3">
    <source>
        <dbReference type="Proteomes" id="UP000001172"/>
    </source>
</evidence>
<keyword evidence="3" id="KW-1185">Reference proteome</keyword>
<proteinExistence type="predicted"/>
<reference evidence="2 3" key="1">
    <citation type="journal article" date="2004" name="Nucleic Acids Res.">
        <title>Thermoadaptation trait revealed by the genome sequence of thermophilic Geobacillus kaustophilus.</title>
        <authorList>
            <person name="Takami H."/>
            <person name="Takaki Y."/>
            <person name="Chee G.J."/>
            <person name="Nishi S."/>
            <person name="Shimamura S."/>
            <person name="Suzuki H."/>
            <person name="Matsui S."/>
            <person name="Uchiyama I."/>
        </authorList>
    </citation>
    <scope>NUCLEOTIDE SEQUENCE [LARGE SCALE GENOMIC DNA]</scope>
    <source>
        <strain evidence="2 3">HTA426</strain>
    </source>
</reference>
<dbReference type="AlphaFoldDB" id="Q5L2Q6"/>
<gene>
    <name evidence="2" type="ordered locus">GK0489</name>
</gene>
<evidence type="ECO:0000259" key="1">
    <source>
        <dbReference type="Pfam" id="PF06114"/>
    </source>
</evidence>
<sequence length="231" mass="27063">MNFSSYQFTPLEQYICELYEHLEIKKPHQLDMIDIAAKLNVWLHFADIRSTAIERNGVYSIIVDRRLSRQQQWQEFGHELGHVLRHAGNQMLLPASLVQLQEAQATNFALHFCVPTFMLLELELPYTEKEIVYVLSETFGVEPLFAKRRWDRFKEQWESYRFYEALFGHMQVAEPIVAAVGRNAESDLHLLREYAASHGGSLFIDGALTDEEQQEIIRYLQQMDRRNDPTA</sequence>
<accession>Q5L2Q6</accession>
<dbReference type="eggNOG" id="COG2856">
    <property type="taxonomic scope" value="Bacteria"/>
</dbReference>
<dbReference type="HOGENOM" id="CLU_110129_0_0_9"/>
<dbReference type="Pfam" id="PF06114">
    <property type="entry name" value="Peptidase_M78"/>
    <property type="match status" value="1"/>
</dbReference>
<dbReference type="RefSeq" id="WP_011229993.1">
    <property type="nucleotide sequence ID" value="NC_006510.1"/>
</dbReference>
<dbReference type="STRING" id="235909.GK0489"/>
<dbReference type="InterPro" id="IPR010359">
    <property type="entry name" value="IrrE_HExxH"/>
</dbReference>
<protein>
    <submittedName>
        <fullName evidence="2">Phage-like element PBSX protein</fullName>
    </submittedName>
</protein>
<dbReference type="Proteomes" id="UP000001172">
    <property type="component" value="Chromosome"/>
</dbReference>